<evidence type="ECO:0000313" key="3">
    <source>
        <dbReference type="Proteomes" id="UP001153709"/>
    </source>
</evidence>
<dbReference type="Proteomes" id="UP001153709">
    <property type="component" value="Chromosome 2"/>
</dbReference>
<proteinExistence type="predicted"/>
<keyword evidence="3" id="KW-1185">Reference proteome</keyword>
<accession>A0A9N9SW55</accession>
<protein>
    <submittedName>
        <fullName evidence="2">Uncharacterized protein</fullName>
    </submittedName>
</protein>
<evidence type="ECO:0000256" key="1">
    <source>
        <dbReference type="SAM" id="MobiDB-lite"/>
    </source>
</evidence>
<feature type="region of interest" description="Disordered" evidence="1">
    <location>
        <begin position="108"/>
        <end position="132"/>
    </location>
</feature>
<dbReference type="OrthoDB" id="7687266at2759"/>
<gene>
    <name evidence="2" type="ORF">DIABBA_LOCUS4137</name>
</gene>
<organism evidence="2 3">
    <name type="scientific">Diabrotica balteata</name>
    <name type="common">Banded cucumber beetle</name>
    <dbReference type="NCBI Taxonomy" id="107213"/>
    <lineage>
        <taxon>Eukaryota</taxon>
        <taxon>Metazoa</taxon>
        <taxon>Ecdysozoa</taxon>
        <taxon>Arthropoda</taxon>
        <taxon>Hexapoda</taxon>
        <taxon>Insecta</taxon>
        <taxon>Pterygota</taxon>
        <taxon>Neoptera</taxon>
        <taxon>Endopterygota</taxon>
        <taxon>Coleoptera</taxon>
        <taxon>Polyphaga</taxon>
        <taxon>Cucujiformia</taxon>
        <taxon>Chrysomeloidea</taxon>
        <taxon>Chrysomelidae</taxon>
        <taxon>Galerucinae</taxon>
        <taxon>Diabroticina</taxon>
        <taxon>Diabroticites</taxon>
        <taxon>Diabrotica</taxon>
    </lineage>
</organism>
<feature type="compositionally biased region" description="Low complexity" evidence="1">
    <location>
        <begin position="119"/>
        <end position="132"/>
    </location>
</feature>
<name>A0A9N9SW55_DIABA</name>
<dbReference type="AlphaFoldDB" id="A0A9N9SW55"/>
<sequence>MLTISFDVQSEDLKLCKCLILWSNAGSRIPGGENAPLDNFDREKPQLRPHQVHPVLDSRQTIICYDKPPPITVSDRPPSPPPANACYPLAPNICVEAGRIQFIRQEAEGAPVPPPPDPATSASATAPPSAGAARITVTRGLQTELQENDEVESFREVQIRFRSDSDHNPLITNITLILKNIKRNQRILTTDRRKLKEAKVKDCLQHELHVNCNKLNTKTNDIDEYWDRLKYCLLESCKEILGFRKETRRLDE</sequence>
<evidence type="ECO:0000313" key="2">
    <source>
        <dbReference type="EMBL" id="CAG9830434.1"/>
    </source>
</evidence>
<reference evidence="2" key="1">
    <citation type="submission" date="2022-01" db="EMBL/GenBank/DDBJ databases">
        <authorList>
            <person name="King R."/>
        </authorList>
    </citation>
    <scope>NUCLEOTIDE SEQUENCE</scope>
</reference>
<dbReference type="EMBL" id="OU898277">
    <property type="protein sequence ID" value="CAG9830434.1"/>
    <property type="molecule type" value="Genomic_DNA"/>
</dbReference>